<dbReference type="SUPFAM" id="SSF52972">
    <property type="entry name" value="ITPase-like"/>
    <property type="match status" value="1"/>
</dbReference>
<evidence type="ECO:0000313" key="7">
    <source>
        <dbReference type="RefSeq" id="XP_013417418.1"/>
    </source>
</evidence>
<sequence length="422" mass="44802">MMEEVTAPDSPDALAQKVSETNLEEALQEAAHDMNGSSAAGAKSSPAKPPGASIAPPSKLPPQFAAGLVSPGQTALVPPEPALTTTGAPGAPQATAVQGSAPRIFTPTITPEPQQGSQAVSSNTGLNLYPSFSPAVPSSVNAAGVPTQSPAQYYSAPGPMQTPHEASASINVPDEQQTQMSSSEQSSSEGGGIFGWFKNSEIMHKVMEKTKSSVESMITTLDPGMKQVIYASGDVDIVVTSDKDVKVGPVRDAFLEVFGKASVTGKASQPSIAPQPVGYTAGFKGAEERIQNLRRNGTIHEKQPAVSVENFIVEMLPDKWFDVGCILLRDPGHQIDLQTFTQATPVPVDLVLEAQDLTPADYNLRWSGLSVTVGELINRKNPQISHSDWHVQYCGISRRELVYKAAKSIAWMYMQRLGTVPL</sequence>
<feature type="compositionally biased region" description="Low complexity" evidence="4">
    <location>
        <begin position="175"/>
        <end position="188"/>
    </location>
</feature>
<evidence type="ECO:0000256" key="2">
    <source>
        <dbReference type="ARBA" id="ARBA00010298"/>
    </source>
</evidence>
<feature type="compositionally biased region" description="Low complexity" evidence="4">
    <location>
        <begin position="82"/>
        <end position="96"/>
    </location>
</feature>
<organism evidence="6 7">
    <name type="scientific">Lingula anatina</name>
    <name type="common">Brachiopod</name>
    <name type="synonym">Lingula unguis</name>
    <dbReference type="NCBI Taxonomy" id="7574"/>
    <lineage>
        <taxon>Eukaryota</taxon>
        <taxon>Metazoa</taxon>
        <taxon>Spiralia</taxon>
        <taxon>Lophotrochozoa</taxon>
        <taxon>Brachiopoda</taxon>
        <taxon>Linguliformea</taxon>
        <taxon>Lingulata</taxon>
        <taxon>Lingulida</taxon>
        <taxon>Linguloidea</taxon>
        <taxon>Lingulidae</taxon>
        <taxon>Lingula</taxon>
    </lineage>
</organism>
<evidence type="ECO:0000313" key="6">
    <source>
        <dbReference type="Proteomes" id="UP000085678"/>
    </source>
</evidence>
<comment type="subcellular location">
    <subcellularLocation>
        <location evidence="1">Golgi apparatus</location>
    </subcellularLocation>
</comment>
<dbReference type="STRING" id="7574.A0A1S3K457"/>
<proteinExistence type="inferred from homology"/>
<evidence type="ECO:0000256" key="4">
    <source>
        <dbReference type="SAM" id="MobiDB-lite"/>
    </source>
</evidence>
<dbReference type="GO" id="GO:0005794">
    <property type="term" value="C:Golgi apparatus"/>
    <property type="evidence" value="ECO:0007669"/>
    <property type="project" value="UniProtKB-SubCell"/>
</dbReference>
<evidence type="ECO:0000256" key="3">
    <source>
        <dbReference type="ARBA" id="ARBA00023034"/>
    </source>
</evidence>
<gene>
    <name evidence="7" type="primary">LOC106178676</name>
</gene>
<reference evidence="7" key="1">
    <citation type="submission" date="2025-08" db="UniProtKB">
        <authorList>
            <consortium name="RefSeq"/>
        </authorList>
    </citation>
    <scope>IDENTIFICATION</scope>
    <source>
        <tissue evidence="7">Gonads</tissue>
    </source>
</reference>
<evidence type="ECO:0000259" key="5">
    <source>
        <dbReference type="Pfam" id="PF01931"/>
    </source>
</evidence>
<name>A0A1S3K457_LINAN</name>
<evidence type="ECO:0000256" key="1">
    <source>
        <dbReference type="ARBA" id="ARBA00004555"/>
    </source>
</evidence>
<dbReference type="FunFam" id="3.90.950.10:FF:000017">
    <property type="entry name" value="Protein PRRC1-B"/>
    <property type="match status" value="1"/>
</dbReference>
<feature type="compositionally biased region" description="Low complexity" evidence="4">
    <location>
        <begin position="36"/>
        <end position="57"/>
    </location>
</feature>
<dbReference type="GeneID" id="106178676"/>
<feature type="compositionally biased region" description="Polar residues" evidence="4">
    <location>
        <begin position="107"/>
        <end position="123"/>
    </location>
</feature>
<keyword evidence="6" id="KW-1185">Reference proteome</keyword>
<feature type="region of interest" description="Disordered" evidence="4">
    <location>
        <begin position="174"/>
        <end position="193"/>
    </location>
</feature>
<dbReference type="GO" id="GO:0034237">
    <property type="term" value="F:protein kinase A regulatory subunit binding"/>
    <property type="evidence" value="ECO:0007669"/>
    <property type="project" value="TreeGrafter"/>
</dbReference>
<dbReference type="Proteomes" id="UP000085678">
    <property type="component" value="Unplaced"/>
</dbReference>
<feature type="domain" description="Non-canonical purine NTP phosphatase/PRRC1" evidence="5">
    <location>
        <begin position="241"/>
        <end position="347"/>
    </location>
</feature>
<dbReference type="OrthoDB" id="4968544at2759"/>
<dbReference type="AlphaFoldDB" id="A0A1S3K457"/>
<accession>A0A1S3K457</accession>
<dbReference type="KEGG" id="lak:106178676"/>
<feature type="region of interest" description="Disordered" evidence="4">
    <location>
        <begin position="28"/>
        <end position="123"/>
    </location>
</feature>
<dbReference type="InterPro" id="IPR026533">
    <property type="entry name" value="NTPase/PRRC1"/>
</dbReference>
<dbReference type="InterPro" id="IPR029001">
    <property type="entry name" value="ITPase-like_fam"/>
</dbReference>
<dbReference type="PANTHER" id="PTHR23276:SF2">
    <property type="entry name" value="PROTEIN PRRC1"/>
    <property type="match status" value="1"/>
</dbReference>
<dbReference type="InParanoid" id="A0A1S3K457"/>
<dbReference type="InterPro" id="IPR026534">
    <property type="entry name" value="PRRC1"/>
</dbReference>
<dbReference type="Pfam" id="PF01931">
    <property type="entry name" value="NTPase_I-T"/>
    <property type="match status" value="1"/>
</dbReference>
<comment type="similarity">
    <text evidence="2">Belongs to the PRRC1 family.</text>
</comment>
<dbReference type="RefSeq" id="XP_013417418.1">
    <property type="nucleotide sequence ID" value="XM_013561964.1"/>
</dbReference>
<protein>
    <submittedName>
        <fullName evidence="7">Protein PRRC1</fullName>
    </submittedName>
</protein>
<keyword evidence="3" id="KW-0333">Golgi apparatus</keyword>
<dbReference type="PANTHER" id="PTHR23276">
    <property type="entry name" value="PROTEIN PRRC1"/>
    <property type="match status" value="1"/>
</dbReference>
<dbReference type="Gene3D" id="3.90.950.10">
    <property type="match status" value="1"/>
</dbReference>